<sequence>MAQASAQVSSANLQLVRNPCRGANSGIYCPILSSSFCHLAFKMGAKCCAGQETKDGADAGAMRPKASPMDEETVKSGVSPIAANPSSPNNGKKEFTITVKKTQGGPRLGVDVDLSDGVVLLIDKVNDGLVSEWNKNHPEKEVRKDDRVISVNGHSGNAQELAEICKKDEVLNMVIERDME</sequence>
<dbReference type="EMBL" id="HBEG01030030">
    <property type="protein sequence ID" value="CAD8367346.1"/>
    <property type="molecule type" value="Transcribed_RNA"/>
</dbReference>
<dbReference type="AlphaFoldDB" id="A0A7S0FLH5"/>
<reference evidence="2" key="1">
    <citation type="submission" date="2021-01" db="EMBL/GenBank/DDBJ databases">
        <authorList>
            <person name="Corre E."/>
            <person name="Pelletier E."/>
            <person name="Niang G."/>
            <person name="Scheremetjew M."/>
            <person name="Finn R."/>
            <person name="Kale V."/>
            <person name="Holt S."/>
            <person name="Cochrane G."/>
            <person name="Meng A."/>
            <person name="Brown T."/>
            <person name="Cohen L."/>
        </authorList>
    </citation>
    <scope>NUCLEOTIDE SEQUENCE</scope>
    <source>
        <strain evidence="2">Pbaha01</strain>
    </source>
</reference>
<feature type="domain" description="PDZ" evidence="1">
    <location>
        <begin position="96"/>
        <end position="179"/>
    </location>
</feature>
<proteinExistence type="predicted"/>
<dbReference type="PROSITE" id="PS50106">
    <property type="entry name" value="PDZ"/>
    <property type="match status" value="1"/>
</dbReference>
<evidence type="ECO:0000313" key="2">
    <source>
        <dbReference type="EMBL" id="CAD8367346.1"/>
    </source>
</evidence>
<name>A0A7S0FLH5_9DINO</name>
<evidence type="ECO:0000259" key="1">
    <source>
        <dbReference type="PROSITE" id="PS50106"/>
    </source>
</evidence>
<gene>
    <name evidence="2" type="ORF">PBAH0796_LOCUS18344</name>
</gene>
<organism evidence="2">
    <name type="scientific">Pyrodinium bahamense</name>
    <dbReference type="NCBI Taxonomy" id="73915"/>
    <lineage>
        <taxon>Eukaryota</taxon>
        <taxon>Sar</taxon>
        <taxon>Alveolata</taxon>
        <taxon>Dinophyceae</taxon>
        <taxon>Gonyaulacales</taxon>
        <taxon>Pyrocystaceae</taxon>
        <taxon>Pyrodinium</taxon>
    </lineage>
</organism>
<protein>
    <recommendedName>
        <fullName evidence="1">PDZ domain-containing protein</fullName>
    </recommendedName>
</protein>
<dbReference type="InterPro" id="IPR001478">
    <property type="entry name" value="PDZ"/>
</dbReference>
<accession>A0A7S0FLH5</accession>